<proteinExistence type="predicted"/>
<evidence type="ECO:0000256" key="2">
    <source>
        <dbReference type="SAM" id="SignalP"/>
    </source>
</evidence>
<feature type="chain" id="PRO_5040389485" evidence="2">
    <location>
        <begin position="23"/>
        <end position="594"/>
    </location>
</feature>
<dbReference type="OrthoDB" id="6513042at2759"/>
<accession>A0A9P4NPQ7</accession>
<keyword evidence="2" id="KW-0732">Signal</keyword>
<feature type="signal peptide" evidence="2">
    <location>
        <begin position="1"/>
        <end position="22"/>
    </location>
</feature>
<gene>
    <name evidence="3" type="ORF">EJ08DRAFT_680120</name>
</gene>
<dbReference type="EMBL" id="MU007049">
    <property type="protein sequence ID" value="KAF2429153.1"/>
    <property type="molecule type" value="Genomic_DNA"/>
</dbReference>
<evidence type="ECO:0000256" key="1">
    <source>
        <dbReference type="SAM" id="MobiDB-lite"/>
    </source>
</evidence>
<evidence type="ECO:0000313" key="4">
    <source>
        <dbReference type="Proteomes" id="UP000800235"/>
    </source>
</evidence>
<organism evidence="3 4">
    <name type="scientific">Tothia fuscella</name>
    <dbReference type="NCBI Taxonomy" id="1048955"/>
    <lineage>
        <taxon>Eukaryota</taxon>
        <taxon>Fungi</taxon>
        <taxon>Dikarya</taxon>
        <taxon>Ascomycota</taxon>
        <taxon>Pezizomycotina</taxon>
        <taxon>Dothideomycetes</taxon>
        <taxon>Pleosporomycetidae</taxon>
        <taxon>Venturiales</taxon>
        <taxon>Cylindrosympodiaceae</taxon>
        <taxon>Tothia</taxon>
    </lineage>
</organism>
<feature type="compositionally biased region" description="Pro residues" evidence="1">
    <location>
        <begin position="422"/>
        <end position="434"/>
    </location>
</feature>
<comment type="caution">
    <text evidence="3">The sequence shown here is derived from an EMBL/GenBank/DDBJ whole genome shotgun (WGS) entry which is preliminary data.</text>
</comment>
<reference evidence="3" key="1">
    <citation type="journal article" date="2020" name="Stud. Mycol.">
        <title>101 Dothideomycetes genomes: a test case for predicting lifestyles and emergence of pathogens.</title>
        <authorList>
            <person name="Haridas S."/>
            <person name="Albert R."/>
            <person name="Binder M."/>
            <person name="Bloem J."/>
            <person name="Labutti K."/>
            <person name="Salamov A."/>
            <person name="Andreopoulos B."/>
            <person name="Baker S."/>
            <person name="Barry K."/>
            <person name="Bills G."/>
            <person name="Bluhm B."/>
            <person name="Cannon C."/>
            <person name="Castanera R."/>
            <person name="Culley D."/>
            <person name="Daum C."/>
            <person name="Ezra D."/>
            <person name="Gonzalez J."/>
            <person name="Henrissat B."/>
            <person name="Kuo A."/>
            <person name="Liang C."/>
            <person name="Lipzen A."/>
            <person name="Lutzoni F."/>
            <person name="Magnuson J."/>
            <person name="Mondo S."/>
            <person name="Nolan M."/>
            <person name="Ohm R."/>
            <person name="Pangilinan J."/>
            <person name="Park H.-J."/>
            <person name="Ramirez L."/>
            <person name="Alfaro M."/>
            <person name="Sun H."/>
            <person name="Tritt A."/>
            <person name="Yoshinaga Y."/>
            <person name="Zwiers L.-H."/>
            <person name="Turgeon B."/>
            <person name="Goodwin S."/>
            <person name="Spatafora J."/>
            <person name="Crous P."/>
            <person name="Grigoriev I."/>
        </authorList>
    </citation>
    <scope>NUCLEOTIDE SEQUENCE</scope>
    <source>
        <strain evidence="3">CBS 130266</strain>
    </source>
</reference>
<dbReference type="Proteomes" id="UP000800235">
    <property type="component" value="Unassembled WGS sequence"/>
</dbReference>
<feature type="compositionally biased region" description="Low complexity" evidence="1">
    <location>
        <begin position="383"/>
        <end position="421"/>
    </location>
</feature>
<evidence type="ECO:0000313" key="3">
    <source>
        <dbReference type="EMBL" id="KAF2429153.1"/>
    </source>
</evidence>
<feature type="region of interest" description="Disordered" evidence="1">
    <location>
        <begin position="337"/>
        <end position="443"/>
    </location>
</feature>
<sequence>MFSFNSPRTLGVALMLICSAFAKKESEILAAFDQPVQIFGNMILNDIDFVDGLKVQIYSPTNKSLTVTMNNKPLNGSFVTGTTGSNFRTIRGFSYMFKTNEPSTDLIAKVEIPYDPLRLQNATIDQANTFVAKLADDKKAWMIMDNMRTVQKSAFKTSMSQMTSIDGEYVILGRNSQDIGNIFVPFGEGDAFSVNITGGPGRQDAEFADGLRFAIESDRTMRMNVKLKYPISTEQIPEGMISLNNYAWVVNTTVAANIDVPLAPAPPAAGSATGMATLAPAANPPPGVPIPGPPGAGMPPMPSPAISGIPPLSPPVSSGMPGMPGLPAAAGRPGFPFGSFGSVKRQAPAVGPEPIAQPDPNAPSASPAAPLPIPAAPSPSPIPSSALPAAPSASSAAPRAPPVGSSASLAAPSASPSATRAPAPPPSEPQPKPAPTAGAGPEAGTVSVAQIDFPVNMQRLAAALPKGQNGGNMNPQNPSSMSGLKFTIGRRALGAAANDRFEPAAMMVAGNGNAANAENMQMQLVNGRLQFSGVTKLDGEYVILIPAEQGIVDGGGKTGKAEIGLKQTSSSGRNEVEWKYVFAVVALIGGMLSV</sequence>
<dbReference type="AlphaFoldDB" id="A0A9P4NPQ7"/>
<keyword evidence="4" id="KW-1185">Reference proteome</keyword>
<name>A0A9P4NPQ7_9PEZI</name>
<feature type="compositionally biased region" description="Pro residues" evidence="1">
    <location>
        <begin position="369"/>
        <end position="382"/>
    </location>
</feature>
<protein>
    <submittedName>
        <fullName evidence="3">Uncharacterized protein</fullName>
    </submittedName>
</protein>